<dbReference type="AlphaFoldDB" id="A0A437Q8I6"/>
<proteinExistence type="predicted"/>
<name>A0A437Q8I6_9GAMM</name>
<evidence type="ECO:0000313" key="1">
    <source>
        <dbReference type="EMBL" id="RVU30653.1"/>
    </source>
</evidence>
<dbReference type="EC" id="1.15.1.1" evidence="1"/>
<accession>A0A437Q8I6</accession>
<reference evidence="1 2" key="1">
    <citation type="submission" date="2019-01" db="EMBL/GenBank/DDBJ databases">
        <authorList>
            <person name="Chen W.-M."/>
        </authorList>
    </citation>
    <scope>NUCLEOTIDE SEQUENCE [LARGE SCALE GENOMIC DNA]</scope>
    <source>
        <strain evidence="1 2">HPM-16</strain>
    </source>
</reference>
<dbReference type="GO" id="GO:0004784">
    <property type="term" value="F:superoxide dismutase activity"/>
    <property type="evidence" value="ECO:0007669"/>
    <property type="project" value="UniProtKB-EC"/>
</dbReference>
<dbReference type="GO" id="GO:0016151">
    <property type="term" value="F:nickel cation binding"/>
    <property type="evidence" value="ECO:0007669"/>
    <property type="project" value="InterPro"/>
</dbReference>
<comment type="caution">
    <text evidence="1">The sequence shown here is derived from an EMBL/GenBank/DDBJ whole genome shotgun (WGS) entry which is preliminary data.</text>
</comment>
<organism evidence="1 2">
    <name type="scientific">Neptunomonas marina</name>
    <dbReference type="NCBI Taxonomy" id="1815562"/>
    <lineage>
        <taxon>Bacteria</taxon>
        <taxon>Pseudomonadati</taxon>
        <taxon>Pseudomonadota</taxon>
        <taxon>Gammaproteobacteria</taxon>
        <taxon>Oceanospirillales</taxon>
        <taxon>Oceanospirillaceae</taxon>
        <taxon>Neptunomonas</taxon>
    </lineage>
</organism>
<dbReference type="InterPro" id="IPR036502">
    <property type="entry name" value="NiSOD_sf"/>
</dbReference>
<dbReference type="NCBIfam" id="TIGR02753">
    <property type="entry name" value="sodN"/>
    <property type="match status" value="1"/>
</dbReference>
<evidence type="ECO:0000313" key="2">
    <source>
        <dbReference type="Proteomes" id="UP000282818"/>
    </source>
</evidence>
<dbReference type="EMBL" id="SACQ01000004">
    <property type="protein sequence ID" value="RVU30653.1"/>
    <property type="molecule type" value="Genomic_DNA"/>
</dbReference>
<sequence length="166" mass="19011">MIYSLLNTINRIKPFSTADAHCDIPCKIYDPQIAQIAALSVIRFIDLIQELEQKEQRTLADHATLSRLVREKEIHAAKVKEEVRTIWGDYFKQPQFEQFPDTHELVHQIMLTASACKQGIGRESGEKLLTLVNEFAASFWQTKGVDTYKADCPYPPQMQTVYPKLG</sequence>
<dbReference type="Pfam" id="PF09055">
    <property type="entry name" value="Sod_Ni"/>
    <property type="match status" value="1"/>
</dbReference>
<keyword evidence="1" id="KW-0560">Oxidoreductase</keyword>
<dbReference type="Gene3D" id="1.20.120.400">
    <property type="entry name" value="Nickel-containing superoxide dismutase"/>
    <property type="match status" value="1"/>
</dbReference>
<gene>
    <name evidence="1" type="primary">sodN</name>
    <name evidence="1" type="ORF">EOE65_10075</name>
</gene>
<dbReference type="SUPFAM" id="SSF109770">
    <property type="entry name" value="Nickel-containing superoxide dismutase, NiSOD"/>
    <property type="match status" value="1"/>
</dbReference>
<dbReference type="Proteomes" id="UP000282818">
    <property type="component" value="Unassembled WGS sequence"/>
</dbReference>
<dbReference type="InterPro" id="IPR014123">
    <property type="entry name" value="Superoxide_dismutase_Ni-type"/>
</dbReference>
<protein>
    <submittedName>
        <fullName evidence="1">Superoxide dismutase, Ni</fullName>
        <ecNumber evidence="1">1.15.1.1</ecNumber>
    </submittedName>
</protein>
<dbReference type="RefSeq" id="WP_127694189.1">
    <property type="nucleotide sequence ID" value="NZ_SACQ01000004.1"/>
</dbReference>
<keyword evidence="2" id="KW-1185">Reference proteome</keyword>